<dbReference type="GO" id="GO:0008967">
    <property type="term" value="F:phosphoglycolate phosphatase activity"/>
    <property type="evidence" value="ECO:0007669"/>
    <property type="project" value="UniProtKB-EC"/>
</dbReference>
<name>A0A369KQQ0_9BACT</name>
<dbReference type="Gene3D" id="3.40.50.1000">
    <property type="entry name" value="HAD superfamily/HAD-like"/>
    <property type="match status" value="1"/>
</dbReference>
<dbReference type="EMBL" id="QOVW01000066">
    <property type="protein sequence ID" value="RDB36148.1"/>
    <property type="molecule type" value="Genomic_DNA"/>
</dbReference>
<comment type="caution">
    <text evidence="5">The sequence shown here is derived from an EMBL/GenBank/DDBJ whole genome shotgun (WGS) entry which is preliminary data.</text>
</comment>
<evidence type="ECO:0000256" key="2">
    <source>
        <dbReference type="ARBA" id="ARBA00004818"/>
    </source>
</evidence>
<dbReference type="GO" id="GO:0006281">
    <property type="term" value="P:DNA repair"/>
    <property type="evidence" value="ECO:0007669"/>
    <property type="project" value="TreeGrafter"/>
</dbReference>
<dbReference type="Gene3D" id="1.10.150.240">
    <property type="entry name" value="Putative phosphatase, domain 2"/>
    <property type="match status" value="1"/>
</dbReference>
<dbReference type="Proteomes" id="UP000253934">
    <property type="component" value="Unassembled WGS sequence"/>
</dbReference>
<reference evidence="5" key="1">
    <citation type="submission" date="2018-04" db="EMBL/GenBank/DDBJ databases">
        <title>Draft genome sequence of the Candidatus Spirobacillus cienkowskii, a pathogen of freshwater Daphnia species, reconstructed from hemolymph metagenomic reads.</title>
        <authorList>
            <person name="Bresciani L."/>
            <person name="Lemos L.N."/>
            <person name="Wale N."/>
            <person name="Lin J.Y."/>
            <person name="Fernandes G.R."/>
            <person name="Duffy M.A."/>
            <person name="Rodrigues J.M."/>
        </authorList>
    </citation>
    <scope>NUCLEOTIDE SEQUENCE [LARGE SCALE GENOMIC DNA]</scope>
    <source>
        <strain evidence="5">Binning01</strain>
    </source>
</reference>
<dbReference type="InterPro" id="IPR041492">
    <property type="entry name" value="HAD_2"/>
</dbReference>
<evidence type="ECO:0000313" key="6">
    <source>
        <dbReference type="Proteomes" id="UP000253934"/>
    </source>
</evidence>
<gene>
    <name evidence="5" type="ORF">DCC88_06600</name>
</gene>
<protein>
    <recommendedName>
        <fullName evidence="4">phosphoglycolate phosphatase</fullName>
        <ecNumber evidence="4">3.1.3.18</ecNumber>
    </recommendedName>
</protein>
<dbReference type="AlphaFoldDB" id="A0A369KQQ0"/>
<dbReference type="InterPro" id="IPR006439">
    <property type="entry name" value="HAD-SF_hydro_IA"/>
</dbReference>
<dbReference type="SFLD" id="SFLDG01129">
    <property type="entry name" value="C1.5:_HAD__Beta-PGM__Phosphata"/>
    <property type="match status" value="1"/>
</dbReference>
<dbReference type="SUPFAM" id="SSF56784">
    <property type="entry name" value="HAD-like"/>
    <property type="match status" value="1"/>
</dbReference>
<evidence type="ECO:0000256" key="4">
    <source>
        <dbReference type="ARBA" id="ARBA00013078"/>
    </source>
</evidence>
<organism evidence="5 6">
    <name type="scientific">Spirobacillus cienkowskii</name>
    <dbReference type="NCBI Taxonomy" id="495820"/>
    <lineage>
        <taxon>Bacteria</taxon>
        <taxon>Pseudomonadati</taxon>
        <taxon>Bdellovibrionota</taxon>
        <taxon>Oligoflexia</taxon>
        <taxon>Silvanigrellales</taxon>
        <taxon>Spirobacillus</taxon>
    </lineage>
</organism>
<dbReference type="GO" id="GO:0005829">
    <property type="term" value="C:cytosol"/>
    <property type="evidence" value="ECO:0007669"/>
    <property type="project" value="TreeGrafter"/>
</dbReference>
<accession>A0A369KQQ0</accession>
<dbReference type="NCBIfam" id="TIGR01549">
    <property type="entry name" value="HAD-SF-IA-v1"/>
    <property type="match status" value="1"/>
</dbReference>
<dbReference type="InterPro" id="IPR050155">
    <property type="entry name" value="HAD-like_hydrolase_sf"/>
</dbReference>
<proteinExistence type="inferred from homology"/>
<dbReference type="InterPro" id="IPR023214">
    <property type="entry name" value="HAD_sf"/>
</dbReference>
<dbReference type="SFLD" id="SFLDS00003">
    <property type="entry name" value="Haloacid_Dehalogenase"/>
    <property type="match status" value="1"/>
</dbReference>
<evidence type="ECO:0000313" key="5">
    <source>
        <dbReference type="EMBL" id="RDB36148.1"/>
    </source>
</evidence>
<evidence type="ECO:0000256" key="1">
    <source>
        <dbReference type="ARBA" id="ARBA00000830"/>
    </source>
</evidence>
<comment type="catalytic activity">
    <reaction evidence="1">
        <text>2-phosphoglycolate + H2O = glycolate + phosphate</text>
        <dbReference type="Rhea" id="RHEA:14369"/>
        <dbReference type="ChEBI" id="CHEBI:15377"/>
        <dbReference type="ChEBI" id="CHEBI:29805"/>
        <dbReference type="ChEBI" id="CHEBI:43474"/>
        <dbReference type="ChEBI" id="CHEBI:58033"/>
        <dbReference type="EC" id="3.1.3.18"/>
    </reaction>
</comment>
<dbReference type="PANTHER" id="PTHR43434">
    <property type="entry name" value="PHOSPHOGLYCOLATE PHOSPHATASE"/>
    <property type="match status" value="1"/>
</dbReference>
<comment type="pathway">
    <text evidence="2">Organic acid metabolism; glycolate biosynthesis; glycolate from 2-phosphoglycolate: step 1/1.</text>
</comment>
<dbReference type="EC" id="3.1.3.18" evidence="4"/>
<evidence type="ECO:0000256" key="3">
    <source>
        <dbReference type="ARBA" id="ARBA00006171"/>
    </source>
</evidence>
<dbReference type="InterPro" id="IPR036412">
    <property type="entry name" value="HAD-like_sf"/>
</dbReference>
<keyword evidence="6" id="KW-1185">Reference proteome</keyword>
<dbReference type="PANTHER" id="PTHR43434:SF1">
    <property type="entry name" value="PHOSPHOGLYCOLATE PHOSPHATASE"/>
    <property type="match status" value="1"/>
</dbReference>
<dbReference type="InterPro" id="IPR023198">
    <property type="entry name" value="PGP-like_dom2"/>
</dbReference>
<dbReference type="Pfam" id="PF13419">
    <property type="entry name" value="HAD_2"/>
    <property type="match status" value="1"/>
</dbReference>
<sequence length="219" mass="24834">MKFFFFDLDGTLEDSQDDMANSVNAVRESLGLELRDTQLLKKYVNRGMHDLYVNCFNDYFSKFNASKFDTLYEEVKIKYEKHYLDNICLKSKCYSGIDILLKTLSQNYKIFVVTNKPEIHSRALLFALGLMPYITDVMGGDSCAEMKPSSLPLKILANRFQFLPSEDKAFMVGDSSGDIVCGKNFGAVTVWCSWGYNKEPGAVSPDFIINNPNDLLSLI</sequence>
<comment type="similarity">
    <text evidence="3">Belongs to the HAD-like hydrolase superfamily. CbbY/CbbZ/Gph/YieH family.</text>
</comment>